<evidence type="ECO:0000313" key="3">
    <source>
        <dbReference type="EMBL" id="QGH35129.1"/>
    </source>
</evidence>
<evidence type="ECO:0000259" key="2">
    <source>
        <dbReference type="Pfam" id="PF22768"/>
    </source>
</evidence>
<gene>
    <name evidence="3" type="ORF">GI584_14225</name>
</gene>
<dbReference type="RefSeq" id="WP_153791603.1">
    <property type="nucleotide sequence ID" value="NZ_CP045915.1"/>
</dbReference>
<dbReference type="KEGG" id="grc:GI584_14225"/>
<dbReference type="Pfam" id="PF22768">
    <property type="entry name" value="SPP1_Dit"/>
    <property type="match status" value="1"/>
</dbReference>
<reference evidence="3 4" key="1">
    <citation type="submission" date="2019-11" db="EMBL/GenBank/DDBJ databases">
        <title>Gracilibacillus salitolerans sp. nov., a moderate halophile isolated from a saline soil in northwest China.</title>
        <authorList>
            <person name="Gan L."/>
        </authorList>
    </citation>
    <scope>NUCLEOTIDE SEQUENCE [LARGE SCALE GENOMIC DNA]</scope>
    <source>
        <strain evidence="3 4">SCU50</strain>
    </source>
</reference>
<organism evidence="3 4">
    <name type="scientific">Gracilibacillus salitolerans</name>
    <dbReference type="NCBI Taxonomy" id="2663022"/>
    <lineage>
        <taxon>Bacteria</taxon>
        <taxon>Bacillati</taxon>
        <taxon>Bacillota</taxon>
        <taxon>Bacilli</taxon>
        <taxon>Bacillales</taxon>
        <taxon>Bacillaceae</taxon>
        <taxon>Gracilibacillus</taxon>
    </lineage>
</organism>
<evidence type="ECO:0000313" key="4">
    <source>
        <dbReference type="Proteomes" id="UP000339690"/>
    </source>
</evidence>
<evidence type="ECO:0008006" key="5">
    <source>
        <dbReference type="Google" id="ProtNLM"/>
    </source>
</evidence>
<dbReference type="Pfam" id="PF05709">
    <property type="entry name" value="Sipho_tail"/>
    <property type="match status" value="1"/>
</dbReference>
<dbReference type="AlphaFoldDB" id="A0A5Q2TJM3"/>
<keyword evidence="4" id="KW-1185">Reference proteome</keyword>
<feature type="domain" description="Siphovirus-type tail component C-terminal" evidence="2">
    <location>
        <begin position="406"/>
        <end position="484"/>
    </location>
</feature>
<proteinExistence type="predicted"/>
<dbReference type="InterPro" id="IPR054738">
    <property type="entry name" value="Siphovirus-type_tail_C"/>
</dbReference>
<dbReference type="Gene3D" id="2.60.120.860">
    <property type="match status" value="1"/>
</dbReference>
<protein>
    <recommendedName>
        <fullName evidence="5">Phage tail protein</fullName>
    </recommendedName>
</protein>
<dbReference type="EMBL" id="CP045915">
    <property type="protein sequence ID" value="QGH35129.1"/>
    <property type="molecule type" value="Genomic_DNA"/>
</dbReference>
<dbReference type="InterPro" id="IPR008841">
    <property type="entry name" value="Siphovirus-type_tail_N"/>
</dbReference>
<dbReference type="NCBIfam" id="TIGR01633">
    <property type="entry name" value="phi3626_gp14_N"/>
    <property type="match status" value="1"/>
</dbReference>
<evidence type="ECO:0000259" key="1">
    <source>
        <dbReference type="Pfam" id="PF05709"/>
    </source>
</evidence>
<accession>A0A5Q2TJM3</accession>
<name>A0A5Q2TJM3_9BACI</name>
<feature type="domain" description="Siphovirus-type tail component RIFT-related" evidence="1">
    <location>
        <begin position="14"/>
        <end position="122"/>
    </location>
</feature>
<dbReference type="Proteomes" id="UP000339690">
    <property type="component" value="Chromosome"/>
</dbReference>
<dbReference type="InterPro" id="IPR006520">
    <property type="entry name" value="Dit_BPSPP_N"/>
</dbReference>
<sequence length="485" mass="55289">MTKITFNGITKPWLHALEGRQKSPFPPVNNNLLRVSGMPGAYVESTDTDILYITQPIGYVVKDDEDALAKKDELAEWFITKETVPLEFSDEPGRTYYAKVEGGISDFRKFSNQRKGTVTFVCPDPYGYSKEKQATFPSDTVTLTNQGTAEADPIFELEVLEPVTFAMIQNHLDQYVMIGQPVDEDGNEEIVDTKTSVLYENGSTIDDWSTANLDMVDSNFIDISGAMGADGSGVRPTNFGSGDKMHGPAVFKEISNAIQDFEIEASLDINSEREIENWRMEIYFQDENMNMLGKLGVKDNNRNYLRRHGLGRVGPYEDSTTRYAISSSNYLYDDSRDLTLMYLRVRREGKRYTFYIAQWFNLKHTRALTATYNDVNNNFQGRLKYITLFIGKYQDRPTPSRVRMNSVEVFELKTTTEDQTPYIVYPGDIITFDHKNEETLLNGEDATDLKQFGASYFSLAKGENQLIVHPGESFNTGVRFRERYK</sequence>
<dbReference type="Gene3D" id="2.40.30.200">
    <property type="match status" value="1"/>
</dbReference>